<accession>A0ABZ0VFK4</accession>
<reference evidence="2 3" key="1">
    <citation type="submission" date="2023-06" db="EMBL/GenBank/DDBJ databases">
        <title>Rock-solubilizing bacteria, Microbacterium invictum, promotes re-establishment of vegetation in rocky wasteland by accelerating rock bio-weathering and reshaping soil bacterial community.</title>
        <authorList>
            <person name="Liu C."/>
        </authorList>
    </citation>
    <scope>NUCLEOTIDE SEQUENCE [LARGE SCALE GENOMIC DNA]</scope>
    <source>
        <strain evidence="2 3">X-18</strain>
    </source>
</reference>
<keyword evidence="3" id="KW-1185">Reference proteome</keyword>
<gene>
    <name evidence="2" type="ORF">T9R20_03020</name>
</gene>
<dbReference type="RefSeq" id="WP_322411086.1">
    <property type="nucleotide sequence ID" value="NZ_CP139779.1"/>
</dbReference>
<dbReference type="EMBL" id="CP139779">
    <property type="protein sequence ID" value="WQB70950.1"/>
    <property type="molecule type" value="Genomic_DNA"/>
</dbReference>
<feature type="compositionally biased region" description="Basic and acidic residues" evidence="1">
    <location>
        <begin position="22"/>
        <end position="32"/>
    </location>
</feature>
<dbReference type="Proteomes" id="UP001324533">
    <property type="component" value="Chromosome"/>
</dbReference>
<evidence type="ECO:0000256" key="1">
    <source>
        <dbReference type="SAM" id="MobiDB-lite"/>
    </source>
</evidence>
<evidence type="ECO:0000313" key="3">
    <source>
        <dbReference type="Proteomes" id="UP001324533"/>
    </source>
</evidence>
<sequence length="51" mass="5556">MSEHHDRPDEHDDDTGDGPAGGDEKTENRLEADNAIEEDQIRALDPDAPTG</sequence>
<evidence type="ECO:0008006" key="4">
    <source>
        <dbReference type="Google" id="ProtNLM"/>
    </source>
</evidence>
<evidence type="ECO:0000313" key="2">
    <source>
        <dbReference type="EMBL" id="WQB70950.1"/>
    </source>
</evidence>
<protein>
    <recommendedName>
        <fullName evidence="4">Nucleotide exchange factor GrpE</fullName>
    </recommendedName>
</protein>
<feature type="region of interest" description="Disordered" evidence="1">
    <location>
        <begin position="1"/>
        <end position="51"/>
    </location>
</feature>
<name>A0ABZ0VFK4_9MICO</name>
<proteinExistence type="predicted"/>
<feature type="compositionally biased region" description="Basic and acidic residues" evidence="1">
    <location>
        <begin position="1"/>
        <end position="10"/>
    </location>
</feature>
<organism evidence="2 3">
    <name type="scientific">Microbacterium invictum</name>
    <dbReference type="NCBI Taxonomy" id="515415"/>
    <lineage>
        <taxon>Bacteria</taxon>
        <taxon>Bacillati</taxon>
        <taxon>Actinomycetota</taxon>
        <taxon>Actinomycetes</taxon>
        <taxon>Micrococcales</taxon>
        <taxon>Microbacteriaceae</taxon>
        <taxon>Microbacterium</taxon>
    </lineage>
</organism>